<evidence type="ECO:0000256" key="1">
    <source>
        <dbReference type="ARBA" id="ARBA00004945"/>
    </source>
</evidence>
<comment type="catalytic activity">
    <reaction evidence="5">
        <text>futalosine + H2O = dehypoxanthine futalosine + hypoxanthine</text>
        <dbReference type="Rhea" id="RHEA:25904"/>
        <dbReference type="ChEBI" id="CHEBI:15377"/>
        <dbReference type="ChEBI" id="CHEBI:17368"/>
        <dbReference type="ChEBI" id="CHEBI:58863"/>
        <dbReference type="ChEBI" id="CHEBI:58864"/>
        <dbReference type="EC" id="3.2.2.26"/>
    </reaction>
</comment>
<organism evidence="8 9">
    <name type="scientific">Syntrophotalea acetylenivorans</name>
    <dbReference type="NCBI Taxonomy" id="1842532"/>
    <lineage>
        <taxon>Bacteria</taxon>
        <taxon>Pseudomonadati</taxon>
        <taxon>Thermodesulfobacteriota</taxon>
        <taxon>Desulfuromonadia</taxon>
        <taxon>Desulfuromonadales</taxon>
        <taxon>Syntrophotaleaceae</taxon>
        <taxon>Syntrophotalea</taxon>
    </lineage>
</organism>
<keyword evidence="2" id="KW-0028">Amino-acid biosynthesis</keyword>
<dbReference type="GO" id="GO:0005829">
    <property type="term" value="C:cytosol"/>
    <property type="evidence" value="ECO:0007669"/>
    <property type="project" value="TreeGrafter"/>
</dbReference>
<name>A0A1L3GPW3_9BACT</name>
<keyword evidence="9" id="KW-1185">Reference proteome</keyword>
<dbReference type="UniPathway" id="UPA00079"/>
<dbReference type="SUPFAM" id="SSF53167">
    <property type="entry name" value="Purine and uridine phosphorylases"/>
    <property type="match status" value="1"/>
</dbReference>
<comment type="pathway">
    <text evidence="5">Quinol/quinone metabolism; menaquinone biosynthesis.</text>
</comment>
<dbReference type="GO" id="GO:0008930">
    <property type="term" value="F:methylthioadenosine nucleosidase activity"/>
    <property type="evidence" value="ECO:0007669"/>
    <property type="project" value="InterPro"/>
</dbReference>
<evidence type="ECO:0000313" key="8">
    <source>
        <dbReference type="EMBL" id="APG27991.1"/>
    </source>
</evidence>
<keyword evidence="4" id="KW-0486">Methionine biosynthesis</keyword>
<dbReference type="PANTHER" id="PTHR46832">
    <property type="entry name" value="5'-METHYLTHIOADENOSINE/S-ADENOSYLHOMOCYSTEINE NUCLEOSIDASE"/>
    <property type="match status" value="1"/>
</dbReference>
<comment type="function">
    <text evidence="5">Catalyzes the hydrolysis of futalosine (FL) to dehypoxanthine futalosine (DHFL) and hypoxanthine, a step in the biosynthesis of menaquinone (MK, vitamin K2).</text>
</comment>
<dbReference type="GO" id="GO:0019509">
    <property type="term" value="P:L-methionine salvage from methylthioadenosine"/>
    <property type="evidence" value="ECO:0007669"/>
    <property type="project" value="UniProtKB-UniPathway"/>
</dbReference>
<dbReference type="STRING" id="1842532.A7E78_09160"/>
<comment type="pathway">
    <text evidence="1">Amino-acid biosynthesis; L-methionine biosynthesis via salvage pathway; S-methyl-5-thio-alpha-D-ribose 1-phosphate from S-methyl-5'-thioadenosine (hydrolase route): step 1/2.</text>
</comment>
<dbReference type="PANTHER" id="PTHR46832:SF2">
    <property type="entry name" value="FUTALOSINE HYDROLASE"/>
    <property type="match status" value="1"/>
</dbReference>
<dbReference type="InterPro" id="IPR000845">
    <property type="entry name" value="Nucleoside_phosphorylase_d"/>
</dbReference>
<dbReference type="Pfam" id="PF01048">
    <property type="entry name" value="PNP_UDP_1"/>
    <property type="match status" value="1"/>
</dbReference>
<evidence type="ECO:0000256" key="3">
    <source>
        <dbReference type="ARBA" id="ARBA00022801"/>
    </source>
</evidence>
<accession>A0A1L3GPW3</accession>
<reference evidence="8 9" key="1">
    <citation type="journal article" date="2017" name="Genome Announc.">
        <title>Complete Genome Sequences of Two Acetylene-Fermenting Pelobacter acetylenicus Strains.</title>
        <authorList>
            <person name="Sutton J.M."/>
            <person name="Baesman S.M."/>
            <person name="Fierst J.L."/>
            <person name="Poret-Peterson A.T."/>
            <person name="Oremland R.S."/>
            <person name="Dunlap D.S."/>
            <person name="Akob D.M."/>
        </authorList>
    </citation>
    <scope>NUCLEOTIDE SEQUENCE [LARGE SCALE GENOMIC DNA]</scope>
    <source>
        <strain evidence="8 9">SFB93</strain>
    </source>
</reference>
<dbReference type="GO" id="GO:0009234">
    <property type="term" value="P:menaquinone biosynthetic process"/>
    <property type="evidence" value="ECO:0007669"/>
    <property type="project" value="UniProtKB-UniRule"/>
</dbReference>
<dbReference type="Proteomes" id="UP000182517">
    <property type="component" value="Chromosome"/>
</dbReference>
<evidence type="ECO:0000259" key="7">
    <source>
        <dbReference type="Pfam" id="PF01048"/>
    </source>
</evidence>
<dbReference type="CDD" id="cd17766">
    <property type="entry name" value="futalosine_nucleosidase_MqnB"/>
    <property type="match status" value="1"/>
</dbReference>
<dbReference type="RefSeq" id="WP_072283952.1">
    <property type="nucleotide sequence ID" value="NZ_CP015519.1"/>
</dbReference>
<dbReference type="NCBIfam" id="TIGR01704">
    <property type="entry name" value="MTA_SAH-Nsdase"/>
    <property type="match status" value="1"/>
</dbReference>
<gene>
    <name evidence="5" type="primary">mqnB</name>
    <name evidence="8" type="ORF">A7E78_09160</name>
</gene>
<keyword evidence="5" id="KW-0474">Menaquinone biosynthesis</keyword>
<dbReference type="UniPathway" id="UPA00904">
    <property type="reaction ID" value="UER00871"/>
</dbReference>
<dbReference type="HAMAP" id="MF_00991">
    <property type="entry name" value="MqnB"/>
    <property type="match status" value="1"/>
</dbReference>
<dbReference type="AlphaFoldDB" id="A0A1L3GPW3"/>
<dbReference type="OrthoDB" id="9788270at2"/>
<keyword evidence="3 5" id="KW-0378">Hydrolase</keyword>
<dbReference type="GO" id="GO:0008782">
    <property type="term" value="F:adenosylhomocysteine nucleosidase activity"/>
    <property type="evidence" value="ECO:0007669"/>
    <property type="project" value="InterPro"/>
</dbReference>
<comment type="similarity">
    <text evidence="5">Belongs to the PNP/UDP phosphorylase family. Futalosine hydrolase subfamily.</text>
</comment>
<evidence type="ECO:0000256" key="6">
    <source>
        <dbReference type="NCBIfam" id="TIGR03664"/>
    </source>
</evidence>
<dbReference type="KEGG" id="pef:A7E78_09160"/>
<dbReference type="GO" id="GO:0019284">
    <property type="term" value="P:L-methionine salvage from S-adenosylmethionine"/>
    <property type="evidence" value="ECO:0007669"/>
    <property type="project" value="TreeGrafter"/>
</dbReference>
<evidence type="ECO:0000313" key="9">
    <source>
        <dbReference type="Proteomes" id="UP000182517"/>
    </source>
</evidence>
<dbReference type="InterPro" id="IPR035994">
    <property type="entry name" value="Nucleoside_phosphorylase_sf"/>
</dbReference>
<dbReference type="EC" id="3.2.2.26" evidence="5 6"/>
<proteinExistence type="inferred from homology"/>
<dbReference type="NCBIfam" id="TIGR03664">
    <property type="entry name" value="fut_nucase"/>
    <property type="match status" value="1"/>
</dbReference>
<feature type="domain" description="Nucleoside phosphorylase" evidence="7">
    <location>
        <begin position="2"/>
        <end position="237"/>
    </location>
</feature>
<evidence type="ECO:0000256" key="2">
    <source>
        <dbReference type="ARBA" id="ARBA00022605"/>
    </source>
</evidence>
<evidence type="ECO:0000256" key="4">
    <source>
        <dbReference type="ARBA" id="ARBA00023167"/>
    </source>
</evidence>
<dbReference type="InterPro" id="IPR010049">
    <property type="entry name" value="MTA_SAH_Nsdase"/>
</dbReference>
<evidence type="ECO:0000256" key="5">
    <source>
        <dbReference type="HAMAP-Rule" id="MF_00991"/>
    </source>
</evidence>
<sequence>MIAIIAAVAAETALLRQSLSPCEVRRCGARELFLGSLFDQKVALLHSGIGKINAASAVTALLETFKPEAVIVTGCAGAYPDSGLEVGDLVLASEEILADEGVLTPQGFIDFAALGFPLLEHGGPLMEQRFLADPQLLAEALPLIETAAIKAGARLATGPLVTVSTCSGTDQAARAMVQRTAGIGENMEGAAVAQICRLYEVPFLELRGISNRVENRNLERWDLPAGAKIAQRALMAYLKGCHPPQESA</sequence>
<dbReference type="InterPro" id="IPR019963">
    <property type="entry name" value="FL_hydrolase_MqnB"/>
</dbReference>
<protein>
    <recommendedName>
        <fullName evidence="5 6">Futalosine hydrolase</fullName>
        <shortName evidence="5">FL hydrolase</shortName>
        <ecNumber evidence="5 6">3.2.2.26</ecNumber>
    </recommendedName>
    <alternativeName>
        <fullName evidence="5">Futalosine nucleosidase</fullName>
    </alternativeName>
    <alternativeName>
        <fullName evidence="5">Menaquinone biosynthetic enzyme MqnB</fullName>
    </alternativeName>
</protein>
<dbReference type="Gene3D" id="3.40.50.1580">
    <property type="entry name" value="Nucleoside phosphorylase domain"/>
    <property type="match status" value="1"/>
</dbReference>
<dbReference type="EMBL" id="CP015519">
    <property type="protein sequence ID" value="APG27991.1"/>
    <property type="molecule type" value="Genomic_DNA"/>
</dbReference>
<dbReference type="GO" id="GO:0009164">
    <property type="term" value="P:nucleoside catabolic process"/>
    <property type="evidence" value="ECO:0007669"/>
    <property type="project" value="InterPro"/>
</dbReference>